<evidence type="ECO:0000313" key="2">
    <source>
        <dbReference type="Proteomes" id="UP000308600"/>
    </source>
</evidence>
<reference evidence="1 2" key="1">
    <citation type="journal article" date="2019" name="Nat. Ecol. Evol.">
        <title>Megaphylogeny resolves global patterns of mushroom evolution.</title>
        <authorList>
            <person name="Varga T."/>
            <person name="Krizsan K."/>
            <person name="Foldi C."/>
            <person name="Dima B."/>
            <person name="Sanchez-Garcia M."/>
            <person name="Sanchez-Ramirez S."/>
            <person name="Szollosi G.J."/>
            <person name="Szarkandi J.G."/>
            <person name="Papp V."/>
            <person name="Albert L."/>
            <person name="Andreopoulos W."/>
            <person name="Angelini C."/>
            <person name="Antonin V."/>
            <person name="Barry K.W."/>
            <person name="Bougher N.L."/>
            <person name="Buchanan P."/>
            <person name="Buyck B."/>
            <person name="Bense V."/>
            <person name="Catcheside P."/>
            <person name="Chovatia M."/>
            <person name="Cooper J."/>
            <person name="Damon W."/>
            <person name="Desjardin D."/>
            <person name="Finy P."/>
            <person name="Geml J."/>
            <person name="Haridas S."/>
            <person name="Hughes K."/>
            <person name="Justo A."/>
            <person name="Karasinski D."/>
            <person name="Kautmanova I."/>
            <person name="Kiss B."/>
            <person name="Kocsube S."/>
            <person name="Kotiranta H."/>
            <person name="LaButti K.M."/>
            <person name="Lechner B.E."/>
            <person name="Liimatainen K."/>
            <person name="Lipzen A."/>
            <person name="Lukacs Z."/>
            <person name="Mihaltcheva S."/>
            <person name="Morgado L.N."/>
            <person name="Niskanen T."/>
            <person name="Noordeloos M.E."/>
            <person name="Ohm R.A."/>
            <person name="Ortiz-Santana B."/>
            <person name="Ovrebo C."/>
            <person name="Racz N."/>
            <person name="Riley R."/>
            <person name="Savchenko A."/>
            <person name="Shiryaev A."/>
            <person name="Soop K."/>
            <person name="Spirin V."/>
            <person name="Szebenyi C."/>
            <person name="Tomsovsky M."/>
            <person name="Tulloss R.E."/>
            <person name="Uehling J."/>
            <person name="Grigoriev I.V."/>
            <person name="Vagvolgyi C."/>
            <person name="Papp T."/>
            <person name="Martin F.M."/>
            <person name="Miettinen O."/>
            <person name="Hibbett D.S."/>
            <person name="Nagy L.G."/>
        </authorList>
    </citation>
    <scope>NUCLEOTIDE SEQUENCE [LARGE SCALE GENOMIC DNA]</scope>
    <source>
        <strain evidence="1 2">NL-1719</strain>
    </source>
</reference>
<gene>
    <name evidence="1" type="ORF">BDN72DRAFT_759171</name>
</gene>
<sequence length="187" mass="20009">MSTFGDLIGKEAPIVTLPDQDGTSYELKPGSKGVPTVVFFYPESGSFGCTKEACQFRDAVAEKVTFQQGKVEIVGVSVDPVQKQKDFVEKYKLNYPILSDEKGEAVKAYGVGKGMFGMVSVARVTFIIDKTGKVRDALDATMNYGKHAPFVAKWLDKLSGEDDGGAQEEVTNAEPQPAAGEALAATA</sequence>
<organism evidence="1 2">
    <name type="scientific">Pluteus cervinus</name>
    <dbReference type="NCBI Taxonomy" id="181527"/>
    <lineage>
        <taxon>Eukaryota</taxon>
        <taxon>Fungi</taxon>
        <taxon>Dikarya</taxon>
        <taxon>Basidiomycota</taxon>
        <taxon>Agaricomycotina</taxon>
        <taxon>Agaricomycetes</taxon>
        <taxon>Agaricomycetidae</taxon>
        <taxon>Agaricales</taxon>
        <taxon>Pluteineae</taxon>
        <taxon>Pluteaceae</taxon>
        <taxon>Pluteus</taxon>
    </lineage>
</organism>
<accession>A0ACD3BAP1</accession>
<protein>
    <submittedName>
        <fullName evidence="1">AhpC-TSA-domain-containing protein</fullName>
    </submittedName>
</protein>
<name>A0ACD3BAP1_9AGAR</name>
<dbReference type="Proteomes" id="UP000308600">
    <property type="component" value="Unassembled WGS sequence"/>
</dbReference>
<proteinExistence type="predicted"/>
<dbReference type="EMBL" id="ML208266">
    <property type="protein sequence ID" value="TFK74779.1"/>
    <property type="molecule type" value="Genomic_DNA"/>
</dbReference>
<evidence type="ECO:0000313" key="1">
    <source>
        <dbReference type="EMBL" id="TFK74779.1"/>
    </source>
</evidence>
<keyword evidence="2" id="KW-1185">Reference proteome</keyword>